<dbReference type="RefSeq" id="WP_355494309.1">
    <property type="nucleotide sequence ID" value="NZ_JBEXIG010000004.1"/>
</dbReference>
<name>A0A3N9XM96_9ACTN</name>
<dbReference type="Proteomes" id="UP000266889">
    <property type="component" value="Unassembled WGS sequence"/>
</dbReference>
<gene>
    <name evidence="2" type="ORF">DLJ58_17660</name>
</gene>
<reference evidence="2 3" key="1">
    <citation type="submission" date="2018-05" db="EMBL/GenBank/DDBJ databases">
        <title>Micromonospora from Atacama Desert.</title>
        <authorList>
            <person name="Carro L."/>
            <person name="Goodfellow M."/>
            <person name="Klenk H.-P."/>
        </authorList>
    </citation>
    <scope>NUCLEOTIDE SEQUENCE [LARGE SCALE GENOMIC DNA]</scope>
    <source>
        <strain evidence="2 3">LB32</strain>
    </source>
</reference>
<dbReference type="AlphaFoldDB" id="A0A3N9XM96"/>
<feature type="compositionally biased region" description="Basic and acidic residues" evidence="1">
    <location>
        <begin position="109"/>
        <end position="120"/>
    </location>
</feature>
<feature type="region of interest" description="Disordered" evidence="1">
    <location>
        <begin position="84"/>
        <end position="120"/>
    </location>
</feature>
<evidence type="ECO:0000313" key="3">
    <source>
        <dbReference type="Proteomes" id="UP000266889"/>
    </source>
</evidence>
<sequence length="138" mass="15089">MATPDTPKSEGQPEDRYLVDDAVWVLPSSSYVDPGPPLETSLFDDPQRLNRAWSLTMSTLRAEARESPQQRQQVGDRARALIDEANLSVTPSGDRDAGASVEAPVPVAEPKDGPRTGFADRVDRLAQATLRLARPRHS</sequence>
<accession>A0A3N9XM96</accession>
<evidence type="ECO:0000256" key="1">
    <source>
        <dbReference type="SAM" id="MobiDB-lite"/>
    </source>
</evidence>
<evidence type="ECO:0000313" key="2">
    <source>
        <dbReference type="EMBL" id="RQX08583.1"/>
    </source>
</evidence>
<organism evidence="2 3">
    <name type="scientific">Micromonospora arida</name>
    <dbReference type="NCBI Taxonomy" id="2203715"/>
    <lineage>
        <taxon>Bacteria</taxon>
        <taxon>Bacillati</taxon>
        <taxon>Actinomycetota</taxon>
        <taxon>Actinomycetes</taxon>
        <taxon>Micromonosporales</taxon>
        <taxon>Micromonosporaceae</taxon>
        <taxon>Micromonospora</taxon>
    </lineage>
</organism>
<comment type="caution">
    <text evidence="2">The sequence shown here is derived from an EMBL/GenBank/DDBJ whole genome shotgun (WGS) entry which is preliminary data.</text>
</comment>
<proteinExistence type="predicted"/>
<protein>
    <submittedName>
        <fullName evidence="2">Uncharacterized protein</fullName>
    </submittedName>
</protein>
<keyword evidence="3" id="KW-1185">Reference proteome</keyword>
<dbReference type="EMBL" id="QGSY01000191">
    <property type="protein sequence ID" value="RQX08583.1"/>
    <property type="molecule type" value="Genomic_DNA"/>
</dbReference>